<keyword evidence="3" id="KW-1185">Reference proteome</keyword>
<reference evidence="2" key="2">
    <citation type="submission" date="2023-06" db="EMBL/GenBank/DDBJ databases">
        <authorList>
            <consortium name="Lawrence Berkeley National Laboratory"/>
            <person name="Haridas S."/>
            <person name="Hensen N."/>
            <person name="Bonometti L."/>
            <person name="Westerberg I."/>
            <person name="Brannstrom I.O."/>
            <person name="Guillou S."/>
            <person name="Cros-Aarteil S."/>
            <person name="Calhoun S."/>
            <person name="Kuo A."/>
            <person name="Mondo S."/>
            <person name="Pangilinan J."/>
            <person name="Riley R."/>
            <person name="LaButti K."/>
            <person name="Andreopoulos B."/>
            <person name="Lipzen A."/>
            <person name="Chen C."/>
            <person name="Yanf M."/>
            <person name="Daum C."/>
            <person name="Ng V."/>
            <person name="Clum A."/>
            <person name="Steindorff A."/>
            <person name="Ohm R."/>
            <person name="Martin F."/>
            <person name="Silar P."/>
            <person name="Natvig D."/>
            <person name="Lalanne C."/>
            <person name="Gautier V."/>
            <person name="Ament-velasquez S.L."/>
            <person name="Kruys A."/>
            <person name="Hutchinson M.I."/>
            <person name="Powell A.J."/>
            <person name="Barry K."/>
            <person name="Miller A.N."/>
            <person name="Grigoriev I.V."/>
            <person name="Debuchy R."/>
            <person name="Gladieux P."/>
            <person name="Thoren M.H."/>
            <person name="Johannesson H."/>
        </authorList>
    </citation>
    <scope>NUCLEOTIDE SEQUENCE</scope>
    <source>
        <strain evidence="2">CBS 232.78</strain>
    </source>
</reference>
<organism evidence="2 3">
    <name type="scientific">Podospora didyma</name>
    <dbReference type="NCBI Taxonomy" id="330526"/>
    <lineage>
        <taxon>Eukaryota</taxon>
        <taxon>Fungi</taxon>
        <taxon>Dikarya</taxon>
        <taxon>Ascomycota</taxon>
        <taxon>Pezizomycotina</taxon>
        <taxon>Sordariomycetes</taxon>
        <taxon>Sordariomycetidae</taxon>
        <taxon>Sordariales</taxon>
        <taxon>Podosporaceae</taxon>
        <taxon>Podospora</taxon>
    </lineage>
</organism>
<dbReference type="EMBL" id="JAULSW010000006">
    <property type="protein sequence ID" value="KAK3378516.1"/>
    <property type="molecule type" value="Genomic_DNA"/>
</dbReference>
<comment type="caution">
    <text evidence="2">The sequence shown here is derived from an EMBL/GenBank/DDBJ whole genome shotgun (WGS) entry which is preliminary data.</text>
</comment>
<dbReference type="Gene3D" id="2.30.29.30">
    <property type="entry name" value="Pleckstrin-homology domain (PH domain)/Phosphotyrosine-binding domain (PTB)"/>
    <property type="match status" value="1"/>
</dbReference>
<accession>A0AAE0KKW6</accession>
<sequence>MSAVETITRPAPRSKSPVYRFLGTKDVSESSAAGDDVSLQEQGQQGGAFAGILDFNLSLDFDFTHARDATNNNNNRCGTSAGLNPVEDENENGPALNKPRAAATPPAVHLAVLPISPLPLSLRDRNARFERSTDDDENKKLLAGRTGSRSRPFAYPLKLTAISLGTSLLPRALASPVARSVVVVDAAVDAPTGPGRAPEYQQQLEEEAERRHSDGQEATLGAALVARLEKETDRILAHQSKMNMARQQMQVSAARPPSPSPLVKQKNRVRDKLAFLARRRKSNESSLSSASHVSVSPSPSNGGISSVEHGSPNSLEPSSMTRGYIERDGQGIVPQADAPRDASNGVGSKVAVHCRGVTLSADVDKETTAVDVLRDFSSQVAEKPEAQKSIGNSIDVKNSLVVEAYTLLGVKRRLRYYERVRDTLNSWDQESDNTLLVLPDAHHSASDADLHLANVPPENKPPNGFVLSLYYSGQPGKWSKRFITLLPNGQMFSSKKANAKVSDKDALSLCHLSDYDIYLPVEAKLRRRLKAPKKYCYAIKSQQKTTVFIDPSNYVHFFSTDDADVAQKLHKHVHAWRSHYLVHKRLELHKKPELEPESKPEPKSQQTSKRTPELLPKPEVQPKLQSESKPQSESESRLEPKLEPQPESKLESQPVTDQPLLVTTINRRPSKAASHVRKSSDHKGGLVVHESPLPVATFEPLIDLTKPIAEIGNDWVPGAPRKLMLSLPERSKSISAKRAPVPVPASNSEAAFSASSLLGNEYYERKQAQLEEEWKKQTMPTTGDSPFTAGPSLINSIGAADNSRRPGTSETKPLEKGSSWFPSALEHSAKQRSVRPAPIRRPSTSSEHEYSYYNDREPRRQEQYRSGPLVNLTPSFVEAQQWSRDGHGRGVRAPKGTMLVDLATSPMRPPGARIPEGPPRNLVRRDTKSGGHHQPRPSNGDSRPMRRPTIGGNGRRSDGSDLPPPMPRYPMAQPGYYNRDPATANDYTFYSGPPPQRSHDYRPSMSNGGPGYPPSMYSAGSGYPPSSNSGGPGYSGGNSHGGPRYPSNIVNGGPGYPPNSHIGRPSYSPPIDRPFRGHDSRAKEPPRYVRSGSGSILS</sequence>
<evidence type="ECO:0000313" key="3">
    <source>
        <dbReference type="Proteomes" id="UP001285441"/>
    </source>
</evidence>
<dbReference type="PANTHER" id="PTHR38700:SF1">
    <property type="entry name" value="PH DOMAIN-CONTAINING PROTEIN"/>
    <property type="match status" value="1"/>
</dbReference>
<feature type="compositionally biased region" description="Basic residues" evidence="1">
    <location>
        <begin position="668"/>
        <end position="677"/>
    </location>
</feature>
<evidence type="ECO:0008006" key="4">
    <source>
        <dbReference type="Google" id="ProtNLM"/>
    </source>
</evidence>
<protein>
    <recommendedName>
        <fullName evidence="4">PH domain-containing protein</fullName>
    </recommendedName>
</protein>
<feature type="compositionally biased region" description="Low complexity" evidence="1">
    <location>
        <begin position="284"/>
        <end position="306"/>
    </location>
</feature>
<dbReference type="AlphaFoldDB" id="A0AAE0KKW6"/>
<dbReference type="PANTHER" id="PTHR38700">
    <property type="entry name" value="YALI0E22418P"/>
    <property type="match status" value="1"/>
</dbReference>
<feature type="region of interest" description="Disordered" evidence="1">
    <location>
        <begin position="1"/>
        <end position="20"/>
    </location>
</feature>
<feature type="compositionally biased region" description="Basic and acidic residues" evidence="1">
    <location>
        <begin position="1073"/>
        <end position="1087"/>
    </location>
</feature>
<feature type="region of interest" description="Disordered" evidence="1">
    <location>
        <begin position="591"/>
        <end position="687"/>
    </location>
</feature>
<feature type="region of interest" description="Disordered" evidence="1">
    <location>
        <begin position="189"/>
        <end position="217"/>
    </location>
</feature>
<feature type="compositionally biased region" description="Basic and acidic residues" evidence="1">
    <location>
        <begin position="591"/>
        <end position="602"/>
    </location>
</feature>
<feature type="compositionally biased region" description="Basic and acidic residues" evidence="1">
    <location>
        <begin position="846"/>
        <end position="863"/>
    </location>
</feature>
<feature type="compositionally biased region" description="Polar residues" evidence="1">
    <location>
        <begin position="651"/>
        <end position="667"/>
    </location>
</feature>
<feature type="compositionally biased region" description="Polar residues" evidence="1">
    <location>
        <begin position="311"/>
        <end position="321"/>
    </location>
</feature>
<feature type="region of interest" description="Disordered" evidence="1">
    <location>
        <begin position="771"/>
        <end position="1098"/>
    </location>
</feature>
<feature type="compositionally biased region" description="Polar residues" evidence="1">
    <location>
        <begin position="872"/>
        <end position="883"/>
    </location>
</feature>
<evidence type="ECO:0000256" key="1">
    <source>
        <dbReference type="SAM" id="MobiDB-lite"/>
    </source>
</evidence>
<dbReference type="Proteomes" id="UP001285441">
    <property type="component" value="Unassembled WGS sequence"/>
</dbReference>
<proteinExistence type="predicted"/>
<feature type="region of interest" description="Disordered" evidence="1">
    <location>
        <begin position="242"/>
        <end position="321"/>
    </location>
</feature>
<feature type="compositionally biased region" description="Basic and acidic residues" evidence="1">
    <location>
        <begin position="630"/>
        <end position="650"/>
    </location>
</feature>
<feature type="compositionally biased region" description="Polar residues" evidence="1">
    <location>
        <begin position="71"/>
        <end position="82"/>
    </location>
</feature>
<feature type="compositionally biased region" description="Low complexity" evidence="1">
    <location>
        <begin position="1014"/>
        <end position="1029"/>
    </location>
</feature>
<name>A0AAE0KKW6_9PEZI</name>
<evidence type="ECO:0000313" key="2">
    <source>
        <dbReference type="EMBL" id="KAK3378516.1"/>
    </source>
</evidence>
<reference evidence="2" key="1">
    <citation type="journal article" date="2023" name="Mol. Phylogenet. Evol.">
        <title>Genome-scale phylogeny and comparative genomics of the fungal order Sordariales.</title>
        <authorList>
            <person name="Hensen N."/>
            <person name="Bonometti L."/>
            <person name="Westerberg I."/>
            <person name="Brannstrom I.O."/>
            <person name="Guillou S."/>
            <person name="Cros-Aarteil S."/>
            <person name="Calhoun S."/>
            <person name="Haridas S."/>
            <person name="Kuo A."/>
            <person name="Mondo S."/>
            <person name="Pangilinan J."/>
            <person name="Riley R."/>
            <person name="LaButti K."/>
            <person name="Andreopoulos B."/>
            <person name="Lipzen A."/>
            <person name="Chen C."/>
            <person name="Yan M."/>
            <person name="Daum C."/>
            <person name="Ng V."/>
            <person name="Clum A."/>
            <person name="Steindorff A."/>
            <person name="Ohm R.A."/>
            <person name="Martin F."/>
            <person name="Silar P."/>
            <person name="Natvig D.O."/>
            <person name="Lalanne C."/>
            <person name="Gautier V."/>
            <person name="Ament-Velasquez S.L."/>
            <person name="Kruys A."/>
            <person name="Hutchinson M.I."/>
            <person name="Powell A.J."/>
            <person name="Barry K."/>
            <person name="Miller A.N."/>
            <person name="Grigoriev I.V."/>
            <person name="Debuchy R."/>
            <person name="Gladieux P."/>
            <person name="Hiltunen Thoren M."/>
            <person name="Johannesson H."/>
        </authorList>
    </citation>
    <scope>NUCLEOTIDE SEQUENCE</scope>
    <source>
        <strain evidence="2">CBS 232.78</strain>
    </source>
</reference>
<dbReference type="InterPro" id="IPR011993">
    <property type="entry name" value="PH-like_dom_sf"/>
</dbReference>
<feature type="compositionally biased region" description="Polar residues" evidence="1">
    <location>
        <begin position="242"/>
        <end position="251"/>
    </location>
</feature>
<gene>
    <name evidence="2" type="ORF">B0H63DRAFT_548573</name>
</gene>
<feature type="region of interest" description="Disordered" evidence="1">
    <location>
        <begin position="71"/>
        <end position="101"/>
    </location>
</feature>
<feature type="compositionally biased region" description="Gly residues" evidence="1">
    <location>
        <begin position="1030"/>
        <end position="1040"/>
    </location>
</feature>